<dbReference type="InterPro" id="IPR000477">
    <property type="entry name" value="RT_dom"/>
</dbReference>
<evidence type="ECO:0000313" key="4">
    <source>
        <dbReference type="Proteomes" id="UP000327085"/>
    </source>
</evidence>
<dbReference type="InParanoid" id="A0A5E4FMA8"/>
<sequence>MDIARVRAKLNDLMNQPLTDTNLEAHRLLVHNLTSFWIVMKHTSDIVQELLGSRTEIETRSFSTKQQIVANKRILFLTLRTMMVFGMMLPIQVVLDVIEDRITAPMNSILTAAYSSEEIREAPFSMHPTKAPGLEINFTRIVLVPKVKNPQDMTQAYVMCYSRLILRQRGKKGFMALKLDMSKAYDRIEWSSLKGMMTKMGLDPRWVDLIMTCVSSVSYSFLVNGTLKGYLHPTCGVHRGDPLSPYLFLLCAEGLSALIAKQEREGCFRGISLCRGPPSVNHLLFADDGFIFARATVDDCHTIRDILANYSQASGQQVNLLKSSLCISNNIRKPNQDLLVATLGVQRVDFHDRYLRFAYFDRKR</sequence>
<dbReference type="EMBL" id="CABIKO010000136">
    <property type="protein sequence ID" value="VVA28181.1"/>
    <property type="molecule type" value="Genomic_DNA"/>
</dbReference>
<feature type="domain" description="Reverse transcriptase" evidence="2">
    <location>
        <begin position="169"/>
        <end position="327"/>
    </location>
</feature>
<accession>A0A5E4FMA8</accession>
<feature type="transmembrane region" description="Helical" evidence="1">
    <location>
        <begin position="74"/>
        <end position="95"/>
    </location>
</feature>
<evidence type="ECO:0000313" key="3">
    <source>
        <dbReference type="EMBL" id="VVA28181.1"/>
    </source>
</evidence>
<proteinExistence type="predicted"/>
<dbReference type="PANTHER" id="PTHR46890:SF48">
    <property type="entry name" value="RNA-DIRECTED DNA POLYMERASE"/>
    <property type="match status" value="1"/>
</dbReference>
<protein>
    <submittedName>
        <fullName evidence="3">PREDICTED: reverse mRNAase</fullName>
    </submittedName>
</protein>
<dbReference type="PANTHER" id="PTHR46890">
    <property type="entry name" value="NON-LTR RETROLELEMENT REVERSE TRANSCRIPTASE-LIKE PROTEIN-RELATED"/>
    <property type="match status" value="1"/>
</dbReference>
<dbReference type="Gramene" id="VVA28181">
    <property type="protein sequence ID" value="VVA28181"/>
    <property type="gene ID" value="Prudul26B025378"/>
</dbReference>
<keyword evidence="1" id="KW-0812">Transmembrane</keyword>
<dbReference type="Pfam" id="PF00078">
    <property type="entry name" value="RVT_1"/>
    <property type="match status" value="1"/>
</dbReference>
<dbReference type="AlphaFoldDB" id="A0A5E4FMA8"/>
<keyword evidence="1" id="KW-1133">Transmembrane helix</keyword>
<name>A0A5E4FMA8_PRUDU</name>
<dbReference type="InterPro" id="IPR052343">
    <property type="entry name" value="Retrotransposon-Effector_Assoc"/>
</dbReference>
<gene>
    <name evidence="3" type="ORF">ALMOND_2B025378</name>
</gene>
<evidence type="ECO:0000259" key="2">
    <source>
        <dbReference type="Pfam" id="PF00078"/>
    </source>
</evidence>
<evidence type="ECO:0000256" key="1">
    <source>
        <dbReference type="SAM" id="Phobius"/>
    </source>
</evidence>
<organism evidence="3 4">
    <name type="scientific">Prunus dulcis</name>
    <name type="common">Almond</name>
    <name type="synonym">Amygdalus dulcis</name>
    <dbReference type="NCBI Taxonomy" id="3755"/>
    <lineage>
        <taxon>Eukaryota</taxon>
        <taxon>Viridiplantae</taxon>
        <taxon>Streptophyta</taxon>
        <taxon>Embryophyta</taxon>
        <taxon>Tracheophyta</taxon>
        <taxon>Spermatophyta</taxon>
        <taxon>Magnoliopsida</taxon>
        <taxon>eudicotyledons</taxon>
        <taxon>Gunneridae</taxon>
        <taxon>Pentapetalae</taxon>
        <taxon>rosids</taxon>
        <taxon>fabids</taxon>
        <taxon>Rosales</taxon>
        <taxon>Rosaceae</taxon>
        <taxon>Amygdaloideae</taxon>
        <taxon>Amygdaleae</taxon>
        <taxon>Prunus</taxon>
    </lineage>
</organism>
<keyword evidence="1" id="KW-0472">Membrane</keyword>
<dbReference type="Proteomes" id="UP000327085">
    <property type="component" value="Chromosome 4"/>
</dbReference>
<reference evidence="4" key="1">
    <citation type="journal article" date="2020" name="Plant J.">
        <title>Transposons played a major role in the diversification between the closely related almond and peach genomes: results from the almond genome sequence.</title>
        <authorList>
            <person name="Alioto T."/>
            <person name="Alexiou K.G."/>
            <person name="Bardil A."/>
            <person name="Barteri F."/>
            <person name="Castanera R."/>
            <person name="Cruz F."/>
            <person name="Dhingra A."/>
            <person name="Duval H."/>
            <person name="Fernandez I Marti A."/>
            <person name="Frias L."/>
            <person name="Galan B."/>
            <person name="Garcia J.L."/>
            <person name="Howad W."/>
            <person name="Gomez-Garrido J."/>
            <person name="Gut M."/>
            <person name="Julca I."/>
            <person name="Morata J."/>
            <person name="Puigdomenech P."/>
            <person name="Ribeca P."/>
            <person name="Rubio Cabetas M.J."/>
            <person name="Vlasova A."/>
            <person name="Wirthensohn M."/>
            <person name="Garcia-Mas J."/>
            <person name="Gabaldon T."/>
            <person name="Casacuberta J.M."/>
            <person name="Arus P."/>
        </authorList>
    </citation>
    <scope>NUCLEOTIDE SEQUENCE [LARGE SCALE GENOMIC DNA]</scope>
    <source>
        <strain evidence="4">cv. Texas</strain>
    </source>
</reference>
<dbReference type="FunCoup" id="A0A5E4FMA8">
    <property type="interactions" value="1"/>
</dbReference>